<dbReference type="Gene3D" id="2.60.120.200">
    <property type="match status" value="1"/>
</dbReference>
<reference evidence="2" key="1">
    <citation type="journal article" date="2020" name="Nature">
        <title>Giant virus diversity and host interactions through global metagenomics.</title>
        <authorList>
            <person name="Schulz F."/>
            <person name="Roux S."/>
            <person name="Paez-Espino D."/>
            <person name="Jungbluth S."/>
            <person name="Walsh D.A."/>
            <person name="Denef V.J."/>
            <person name="McMahon K.D."/>
            <person name="Konstantinidis K.T."/>
            <person name="Eloe-Fadrosh E.A."/>
            <person name="Kyrpides N.C."/>
            <person name="Woyke T."/>
        </authorList>
    </citation>
    <scope>NUCLEOTIDE SEQUENCE</scope>
    <source>
        <strain evidence="2">GVMAG-M-3300025890-48</strain>
    </source>
</reference>
<keyword evidence="1" id="KW-0812">Transmembrane</keyword>
<dbReference type="EMBL" id="MN740368">
    <property type="protein sequence ID" value="QHU03054.1"/>
    <property type="molecule type" value="Genomic_DNA"/>
</dbReference>
<protein>
    <submittedName>
        <fullName evidence="2">Uncharacterized protein</fullName>
    </submittedName>
</protein>
<feature type="transmembrane region" description="Helical" evidence="1">
    <location>
        <begin position="164"/>
        <end position="183"/>
    </location>
</feature>
<proteinExistence type="predicted"/>
<accession>A0A6C0JHD0</accession>
<evidence type="ECO:0000256" key="1">
    <source>
        <dbReference type="SAM" id="Phobius"/>
    </source>
</evidence>
<feature type="transmembrane region" description="Helical" evidence="1">
    <location>
        <begin position="89"/>
        <end position="113"/>
    </location>
</feature>
<feature type="transmembrane region" description="Helical" evidence="1">
    <location>
        <begin position="195"/>
        <end position="219"/>
    </location>
</feature>
<organism evidence="2">
    <name type="scientific">viral metagenome</name>
    <dbReference type="NCBI Taxonomy" id="1070528"/>
    <lineage>
        <taxon>unclassified sequences</taxon>
        <taxon>metagenomes</taxon>
        <taxon>organismal metagenomes</taxon>
    </lineage>
</organism>
<feature type="transmembrane region" description="Helical" evidence="1">
    <location>
        <begin position="17"/>
        <end position="37"/>
    </location>
</feature>
<dbReference type="InterPro" id="IPR013320">
    <property type="entry name" value="ConA-like_dom_sf"/>
</dbReference>
<feature type="transmembrane region" description="Helical" evidence="1">
    <location>
        <begin position="49"/>
        <end position="68"/>
    </location>
</feature>
<evidence type="ECO:0000313" key="2">
    <source>
        <dbReference type="EMBL" id="QHU03054.1"/>
    </source>
</evidence>
<name>A0A6C0JHD0_9ZZZZ</name>
<feature type="transmembrane region" description="Helical" evidence="1">
    <location>
        <begin position="119"/>
        <end position="143"/>
    </location>
</feature>
<sequence>MFDKINKLYQYRFKNPFIFALTAIVELILLLIVLYKWKPLDINEKYPQLAPVLLLIFGFFQILMYVLLKDKQNITSFGENVSASPADMMVKITLTILTMFAVIGVIYGVLFIASNVSSIMSAINYIIITLAVISGVAIILLIFRKFFKITQNNANEGKASLLSLIGHLFMYLPCLLLDFVNWVRYQYNITTKPVWILLGVELFLYSLTIIIPAIVQWFIKHNGKLLLNDPVYIDKETTVGDLKTLYGEEEKRQYKYCLSGWFWINPQPPNTAKSYTRYANILTFGDKPAVQYNSLEHSLKVTCNIHDDKEILIYETNKINLQAWNNIVINYDGGTMDIFINNELVASKPGVAYFQSFEKVTVGEENGIQGSVANIIYYPNKILSKKQIEIGYKAYKSLSTPVILE</sequence>
<dbReference type="SUPFAM" id="SSF49899">
    <property type="entry name" value="Concanavalin A-like lectins/glucanases"/>
    <property type="match status" value="1"/>
</dbReference>
<dbReference type="AlphaFoldDB" id="A0A6C0JHD0"/>
<keyword evidence="1" id="KW-0472">Membrane</keyword>
<keyword evidence="1" id="KW-1133">Transmembrane helix</keyword>